<sequence>MRNLVSSLLCSAAFGLSLAAAHAAEFSVTSTDVPAGSKLGQKQVAYGDGCRGQNLSPDLGWQNAPAGTKSFAVVVHDPDAPMQGGWWHWVVYNLPASVSSLKSGAGDYQGNGLPPGAVQGKTSAGSQYWGGACPPAGDKPHRYNFTIYALKVEQLAAKPDDSPERLSKAIAQQALASATFTATYAR</sequence>
<dbReference type="PANTHER" id="PTHR30289">
    <property type="entry name" value="UNCHARACTERIZED PROTEIN YBCL-RELATED"/>
    <property type="match status" value="1"/>
</dbReference>
<dbReference type="EMBL" id="FWXD01000005">
    <property type="protein sequence ID" value="SMC20782.1"/>
    <property type="molecule type" value="Genomic_DNA"/>
</dbReference>
<dbReference type="PANTHER" id="PTHR30289:SF1">
    <property type="entry name" value="PEBP (PHOSPHATIDYLETHANOLAMINE-BINDING PROTEIN) FAMILY PROTEIN"/>
    <property type="match status" value="1"/>
</dbReference>
<dbReference type="Pfam" id="PF01161">
    <property type="entry name" value="PBP"/>
    <property type="match status" value="1"/>
</dbReference>
<dbReference type="Proteomes" id="UP000192761">
    <property type="component" value="Unassembled WGS sequence"/>
</dbReference>
<feature type="chain" id="PRO_5012777324" description="Phospholipid-binding protein, PBP family" evidence="1">
    <location>
        <begin position="24"/>
        <end position="186"/>
    </location>
</feature>
<dbReference type="NCBIfam" id="TIGR00481">
    <property type="entry name" value="YbhB/YbcL family Raf kinase inhibitor-like protein"/>
    <property type="match status" value="1"/>
</dbReference>
<dbReference type="AlphaFoldDB" id="A0A1W1XA07"/>
<keyword evidence="1" id="KW-0732">Signal</keyword>
<dbReference type="Gene3D" id="3.90.280.10">
    <property type="entry name" value="PEBP-like"/>
    <property type="match status" value="1"/>
</dbReference>
<evidence type="ECO:0000313" key="2">
    <source>
        <dbReference type="EMBL" id="SMC20782.1"/>
    </source>
</evidence>
<accession>A0A1W1XA07</accession>
<dbReference type="OrthoDB" id="9797506at2"/>
<dbReference type="CDD" id="cd00865">
    <property type="entry name" value="PEBP_bact_arch"/>
    <property type="match status" value="1"/>
</dbReference>
<dbReference type="InterPro" id="IPR036610">
    <property type="entry name" value="PEBP-like_sf"/>
</dbReference>
<dbReference type="SUPFAM" id="SSF49777">
    <property type="entry name" value="PEBP-like"/>
    <property type="match status" value="1"/>
</dbReference>
<feature type="signal peptide" evidence="1">
    <location>
        <begin position="1"/>
        <end position="23"/>
    </location>
</feature>
<name>A0A1W1XA07_9NEIS</name>
<dbReference type="RefSeq" id="WP_084089617.1">
    <property type="nucleotide sequence ID" value="NZ_FWXD01000005.1"/>
</dbReference>
<dbReference type="InterPro" id="IPR005247">
    <property type="entry name" value="YbhB_YbcL/LppC-like"/>
</dbReference>
<keyword evidence="3" id="KW-1185">Reference proteome</keyword>
<gene>
    <name evidence="2" type="ORF">SAMN02745857_01046</name>
</gene>
<evidence type="ECO:0000313" key="3">
    <source>
        <dbReference type="Proteomes" id="UP000192761"/>
    </source>
</evidence>
<protein>
    <recommendedName>
        <fullName evidence="4">Phospholipid-binding protein, PBP family</fullName>
    </recommendedName>
</protein>
<dbReference type="InterPro" id="IPR008914">
    <property type="entry name" value="PEBP"/>
</dbReference>
<reference evidence="2 3" key="1">
    <citation type="submission" date="2017-04" db="EMBL/GenBank/DDBJ databases">
        <authorList>
            <person name="Afonso C.L."/>
            <person name="Miller P.J."/>
            <person name="Scott M.A."/>
            <person name="Spackman E."/>
            <person name="Goraichik I."/>
            <person name="Dimitrov K.M."/>
            <person name="Suarez D.L."/>
            <person name="Swayne D.E."/>
        </authorList>
    </citation>
    <scope>NUCLEOTIDE SEQUENCE [LARGE SCALE GENOMIC DNA]</scope>
    <source>
        <strain evidence="2 3">DSM 23236</strain>
    </source>
</reference>
<evidence type="ECO:0008006" key="4">
    <source>
        <dbReference type="Google" id="ProtNLM"/>
    </source>
</evidence>
<dbReference type="STRING" id="1121001.SAMN02745857_01046"/>
<organism evidence="2 3">
    <name type="scientific">Andreprevotia lacus DSM 23236</name>
    <dbReference type="NCBI Taxonomy" id="1121001"/>
    <lineage>
        <taxon>Bacteria</taxon>
        <taxon>Pseudomonadati</taxon>
        <taxon>Pseudomonadota</taxon>
        <taxon>Betaproteobacteria</taxon>
        <taxon>Neisseriales</taxon>
        <taxon>Chitinibacteraceae</taxon>
        <taxon>Andreprevotia</taxon>
    </lineage>
</organism>
<proteinExistence type="predicted"/>
<evidence type="ECO:0000256" key="1">
    <source>
        <dbReference type="SAM" id="SignalP"/>
    </source>
</evidence>